<proteinExistence type="predicted"/>
<evidence type="ECO:0000313" key="1">
    <source>
        <dbReference type="EMBL" id="QHT98723.1"/>
    </source>
</evidence>
<dbReference type="AlphaFoldDB" id="A0A6C0J510"/>
<organism evidence="1">
    <name type="scientific">viral metagenome</name>
    <dbReference type="NCBI Taxonomy" id="1070528"/>
    <lineage>
        <taxon>unclassified sequences</taxon>
        <taxon>metagenomes</taxon>
        <taxon>organismal metagenomes</taxon>
    </lineage>
</organism>
<dbReference type="EMBL" id="MN740295">
    <property type="protein sequence ID" value="QHT98723.1"/>
    <property type="molecule type" value="Genomic_DNA"/>
</dbReference>
<name>A0A6C0J510_9ZZZZ</name>
<sequence>MEEIKNIEQRILALEEKIEKMVELLEEKIEPNCNKMNHHISFVENVYSSWRHPITWLLSKINGSIIQSPEIKRIKEK</sequence>
<protein>
    <submittedName>
        <fullName evidence="1">Uncharacterized protein</fullName>
    </submittedName>
</protein>
<accession>A0A6C0J510</accession>
<reference evidence="1" key="1">
    <citation type="journal article" date="2020" name="Nature">
        <title>Giant virus diversity and host interactions through global metagenomics.</title>
        <authorList>
            <person name="Schulz F."/>
            <person name="Roux S."/>
            <person name="Paez-Espino D."/>
            <person name="Jungbluth S."/>
            <person name="Walsh D.A."/>
            <person name="Denef V.J."/>
            <person name="McMahon K.D."/>
            <person name="Konstantinidis K.T."/>
            <person name="Eloe-Fadrosh E.A."/>
            <person name="Kyrpides N.C."/>
            <person name="Woyke T."/>
        </authorList>
    </citation>
    <scope>NUCLEOTIDE SEQUENCE</scope>
    <source>
        <strain evidence="1">GVMAG-M-3300025676-16</strain>
    </source>
</reference>